<reference evidence="12 13" key="1">
    <citation type="journal article" date="2016" name="Nat. Commun.">
        <title>Thousands of microbial genomes shed light on interconnected biogeochemical processes in an aquifer system.</title>
        <authorList>
            <person name="Anantharaman K."/>
            <person name="Brown C.T."/>
            <person name="Hug L.A."/>
            <person name="Sharon I."/>
            <person name="Castelle C.J."/>
            <person name="Probst A.J."/>
            <person name="Thomas B.C."/>
            <person name="Singh A."/>
            <person name="Wilkins M.J."/>
            <person name="Karaoz U."/>
            <person name="Brodie E.L."/>
            <person name="Williams K.H."/>
            <person name="Hubbard S.S."/>
            <person name="Banfield J.F."/>
        </authorList>
    </citation>
    <scope>NUCLEOTIDE SEQUENCE [LARGE SCALE GENOMIC DNA]</scope>
</reference>
<feature type="binding site" evidence="9">
    <location>
        <position position="506"/>
    </location>
    <ligand>
        <name>Mg(2+)</name>
        <dbReference type="ChEBI" id="CHEBI:18420"/>
    </ligand>
</feature>
<dbReference type="NCBIfam" id="NF008805">
    <property type="entry name" value="PRK11824.1"/>
    <property type="match status" value="1"/>
</dbReference>
<keyword evidence="6 9" id="KW-0479">Metal-binding</keyword>
<organism evidence="12 13">
    <name type="scientific">Candidatus Buchananbacteria bacterium RBG_13_36_9</name>
    <dbReference type="NCBI Taxonomy" id="1797530"/>
    <lineage>
        <taxon>Bacteria</taxon>
        <taxon>Candidatus Buchananiibacteriota</taxon>
    </lineage>
</organism>
<dbReference type="PROSITE" id="PS50084">
    <property type="entry name" value="KH_TYPE_1"/>
    <property type="match status" value="1"/>
</dbReference>
<feature type="domain" description="S1 motif" evidence="11">
    <location>
        <begin position="636"/>
        <end position="704"/>
    </location>
</feature>
<dbReference type="InterPro" id="IPR036345">
    <property type="entry name" value="ExoRNase_PH_dom2_sf"/>
</dbReference>
<gene>
    <name evidence="9" type="primary">pnp</name>
    <name evidence="12" type="ORF">A2Y82_03565</name>
</gene>
<name>A0A1G1XNK5_9BACT</name>
<dbReference type="Pfam" id="PF03725">
    <property type="entry name" value="RNase_PH_C"/>
    <property type="match status" value="1"/>
</dbReference>
<dbReference type="FunFam" id="2.40.50.140:FF:000023">
    <property type="entry name" value="Polyribonucleotide nucleotidyltransferase"/>
    <property type="match status" value="1"/>
</dbReference>
<evidence type="ECO:0000259" key="11">
    <source>
        <dbReference type="PROSITE" id="PS50126"/>
    </source>
</evidence>
<dbReference type="FunFam" id="3.30.1370.10:FF:000001">
    <property type="entry name" value="Polyribonucleotide nucleotidyltransferase"/>
    <property type="match status" value="1"/>
</dbReference>
<feature type="binding site" evidence="9">
    <location>
        <position position="500"/>
    </location>
    <ligand>
        <name>Mg(2+)</name>
        <dbReference type="ChEBI" id="CHEBI:18420"/>
    </ligand>
</feature>
<dbReference type="Pfam" id="PF01138">
    <property type="entry name" value="RNase_PH"/>
    <property type="match status" value="2"/>
</dbReference>
<evidence type="ECO:0000256" key="8">
    <source>
        <dbReference type="ARBA" id="ARBA00022884"/>
    </source>
</evidence>
<dbReference type="InterPro" id="IPR015847">
    <property type="entry name" value="ExoRNase_PH_dom2"/>
</dbReference>
<dbReference type="GO" id="GO:0006402">
    <property type="term" value="P:mRNA catabolic process"/>
    <property type="evidence" value="ECO:0007669"/>
    <property type="project" value="UniProtKB-UniRule"/>
</dbReference>
<dbReference type="GO" id="GO:0004654">
    <property type="term" value="F:polyribonucleotide nucleotidyltransferase activity"/>
    <property type="evidence" value="ECO:0007669"/>
    <property type="project" value="UniProtKB-UniRule"/>
</dbReference>
<dbReference type="NCBIfam" id="TIGR03591">
    <property type="entry name" value="polynuc_phos"/>
    <property type="match status" value="1"/>
</dbReference>
<comment type="catalytic activity">
    <reaction evidence="9">
        <text>RNA(n+1) + phosphate = RNA(n) + a ribonucleoside 5'-diphosphate</text>
        <dbReference type="Rhea" id="RHEA:22096"/>
        <dbReference type="Rhea" id="RHEA-COMP:14527"/>
        <dbReference type="Rhea" id="RHEA-COMP:17342"/>
        <dbReference type="ChEBI" id="CHEBI:43474"/>
        <dbReference type="ChEBI" id="CHEBI:57930"/>
        <dbReference type="ChEBI" id="CHEBI:140395"/>
        <dbReference type="EC" id="2.7.7.8"/>
    </reaction>
</comment>
<dbReference type="Gene3D" id="3.30.230.70">
    <property type="entry name" value="GHMP Kinase, N-terminal domain"/>
    <property type="match status" value="2"/>
</dbReference>
<dbReference type="EC" id="2.7.7.8" evidence="9"/>
<dbReference type="InterPro" id="IPR003029">
    <property type="entry name" value="S1_domain"/>
</dbReference>
<dbReference type="InterPro" id="IPR012162">
    <property type="entry name" value="PNPase"/>
</dbReference>
<dbReference type="InterPro" id="IPR027408">
    <property type="entry name" value="PNPase/RNase_PH_dom_sf"/>
</dbReference>
<dbReference type="SUPFAM" id="SSF54791">
    <property type="entry name" value="Eukaryotic type KH-domain (KH-domain type I)"/>
    <property type="match status" value="1"/>
</dbReference>
<feature type="region of interest" description="Disordered" evidence="10">
    <location>
        <begin position="704"/>
        <end position="753"/>
    </location>
</feature>
<comment type="caution">
    <text evidence="12">The sequence shown here is derived from an EMBL/GenBank/DDBJ whole genome shotgun (WGS) entry which is preliminary data.</text>
</comment>
<dbReference type="SMART" id="SM00316">
    <property type="entry name" value="S1"/>
    <property type="match status" value="1"/>
</dbReference>
<dbReference type="PANTHER" id="PTHR11252:SF0">
    <property type="entry name" value="POLYRIBONUCLEOTIDE NUCLEOTIDYLTRANSFERASE 1, MITOCHONDRIAL"/>
    <property type="match status" value="1"/>
</dbReference>
<dbReference type="CDD" id="cd02393">
    <property type="entry name" value="KH-I_PNPase"/>
    <property type="match status" value="1"/>
</dbReference>
<evidence type="ECO:0000256" key="3">
    <source>
        <dbReference type="ARBA" id="ARBA00022490"/>
    </source>
</evidence>
<keyword evidence="7 9" id="KW-0460">Magnesium</keyword>
<dbReference type="GO" id="GO:0005829">
    <property type="term" value="C:cytosol"/>
    <property type="evidence" value="ECO:0007669"/>
    <property type="project" value="TreeGrafter"/>
</dbReference>
<keyword evidence="8 9" id="KW-0694">RNA-binding</keyword>
<evidence type="ECO:0000313" key="13">
    <source>
        <dbReference type="Proteomes" id="UP000176498"/>
    </source>
</evidence>
<evidence type="ECO:0000256" key="10">
    <source>
        <dbReference type="SAM" id="MobiDB-lite"/>
    </source>
</evidence>
<keyword evidence="3 9" id="KW-0963">Cytoplasm</keyword>
<dbReference type="Pfam" id="PF00013">
    <property type="entry name" value="KH_1"/>
    <property type="match status" value="1"/>
</dbReference>
<comment type="subcellular location">
    <subcellularLocation>
        <location evidence="1 9">Cytoplasm</location>
    </subcellularLocation>
</comment>
<dbReference type="SUPFAM" id="SSF55666">
    <property type="entry name" value="Ribonuclease PH domain 2-like"/>
    <property type="match status" value="2"/>
</dbReference>
<dbReference type="Gene3D" id="2.40.50.140">
    <property type="entry name" value="Nucleic acid-binding proteins"/>
    <property type="match status" value="1"/>
</dbReference>
<keyword evidence="4 9" id="KW-0808">Transferase</keyword>
<dbReference type="AlphaFoldDB" id="A0A1G1XNK5"/>
<dbReference type="Proteomes" id="UP000176498">
    <property type="component" value="Unassembled WGS sequence"/>
</dbReference>
<dbReference type="HAMAP" id="MF_01595">
    <property type="entry name" value="PNPase"/>
    <property type="match status" value="1"/>
</dbReference>
<evidence type="ECO:0000256" key="6">
    <source>
        <dbReference type="ARBA" id="ARBA00022723"/>
    </source>
</evidence>
<dbReference type="PIRSF" id="PIRSF005499">
    <property type="entry name" value="PNPase"/>
    <property type="match status" value="1"/>
</dbReference>
<protein>
    <recommendedName>
        <fullName evidence="9">Polyribonucleotide nucleotidyltransferase</fullName>
        <ecNumber evidence="9">2.7.7.8</ecNumber>
    </recommendedName>
    <alternativeName>
        <fullName evidence="9">Polynucleotide phosphorylase</fullName>
        <shortName evidence="9">PNPase</shortName>
    </alternativeName>
</protein>
<dbReference type="InterPro" id="IPR012340">
    <property type="entry name" value="NA-bd_OB-fold"/>
</dbReference>
<evidence type="ECO:0000313" key="12">
    <source>
        <dbReference type="EMBL" id="OGY40917.1"/>
    </source>
</evidence>
<dbReference type="SMART" id="SM00322">
    <property type="entry name" value="KH"/>
    <property type="match status" value="1"/>
</dbReference>
<keyword evidence="5 9" id="KW-0548">Nucleotidyltransferase</keyword>
<dbReference type="InterPro" id="IPR004087">
    <property type="entry name" value="KH_dom"/>
</dbReference>
<dbReference type="InterPro" id="IPR001247">
    <property type="entry name" value="ExoRNase_PH_dom1"/>
</dbReference>
<dbReference type="GO" id="GO:0003723">
    <property type="term" value="F:RNA binding"/>
    <property type="evidence" value="ECO:0007669"/>
    <property type="project" value="UniProtKB-UniRule"/>
</dbReference>
<comment type="function">
    <text evidence="9">Involved in mRNA degradation. Catalyzes the phosphorolysis of single-stranded polyribonucleotides processively in the 3'- to 5'-direction.</text>
</comment>
<dbReference type="SUPFAM" id="SSF46915">
    <property type="entry name" value="Polynucleotide phosphorylase/guanosine pentaphosphate synthase (PNPase/GPSI), domain 3"/>
    <property type="match status" value="1"/>
</dbReference>
<dbReference type="GO" id="GO:0006396">
    <property type="term" value="P:RNA processing"/>
    <property type="evidence" value="ECO:0007669"/>
    <property type="project" value="InterPro"/>
</dbReference>
<dbReference type="PANTHER" id="PTHR11252">
    <property type="entry name" value="POLYRIBONUCLEOTIDE NUCLEOTIDYLTRANSFERASE"/>
    <property type="match status" value="1"/>
</dbReference>
<dbReference type="PROSITE" id="PS50126">
    <property type="entry name" value="S1"/>
    <property type="match status" value="1"/>
</dbReference>
<evidence type="ECO:0000256" key="2">
    <source>
        <dbReference type="ARBA" id="ARBA00007404"/>
    </source>
</evidence>
<dbReference type="InterPro" id="IPR036612">
    <property type="entry name" value="KH_dom_type_1_sf"/>
</dbReference>
<proteinExistence type="inferred from homology"/>
<dbReference type="InterPro" id="IPR004088">
    <property type="entry name" value="KH_dom_type_1"/>
</dbReference>
<comment type="similarity">
    <text evidence="2 9">Belongs to the polyribonucleotide nucleotidyltransferase family.</text>
</comment>
<dbReference type="FunFam" id="3.30.230.70:FF:000001">
    <property type="entry name" value="Polyribonucleotide nucleotidyltransferase"/>
    <property type="match status" value="1"/>
</dbReference>
<dbReference type="Gene3D" id="3.30.1370.10">
    <property type="entry name" value="K Homology domain, type 1"/>
    <property type="match status" value="1"/>
</dbReference>
<dbReference type="InterPro" id="IPR020568">
    <property type="entry name" value="Ribosomal_Su5_D2-typ_SF"/>
</dbReference>
<accession>A0A1G1XNK5</accession>
<comment type="cofactor">
    <cofactor evidence="9">
        <name>Mg(2+)</name>
        <dbReference type="ChEBI" id="CHEBI:18420"/>
    </cofactor>
</comment>
<evidence type="ECO:0000256" key="4">
    <source>
        <dbReference type="ARBA" id="ARBA00022679"/>
    </source>
</evidence>
<evidence type="ECO:0000256" key="9">
    <source>
        <dbReference type="HAMAP-Rule" id="MF_01595"/>
    </source>
</evidence>
<dbReference type="GO" id="GO:0000287">
    <property type="term" value="F:magnesium ion binding"/>
    <property type="evidence" value="ECO:0007669"/>
    <property type="project" value="UniProtKB-UniRule"/>
</dbReference>
<dbReference type="EMBL" id="MHHZ01000023">
    <property type="protein sequence ID" value="OGY40917.1"/>
    <property type="molecule type" value="Genomic_DNA"/>
</dbReference>
<dbReference type="CDD" id="cd04472">
    <property type="entry name" value="S1_PNPase"/>
    <property type="match status" value="1"/>
</dbReference>
<dbReference type="SUPFAM" id="SSF54211">
    <property type="entry name" value="Ribosomal protein S5 domain 2-like"/>
    <property type="match status" value="2"/>
</dbReference>
<feature type="compositionally biased region" description="Basic and acidic residues" evidence="10">
    <location>
        <begin position="739"/>
        <end position="753"/>
    </location>
</feature>
<dbReference type="CDD" id="cd11364">
    <property type="entry name" value="RNase_PH_PNPase_2"/>
    <property type="match status" value="1"/>
</dbReference>
<dbReference type="GO" id="GO:0000175">
    <property type="term" value="F:3'-5'-RNA exonuclease activity"/>
    <property type="evidence" value="ECO:0007669"/>
    <property type="project" value="TreeGrafter"/>
</dbReference>
<evidence type="ECO:0000256" key="1">
    <source>
        <dbReference type="ARBA" id="ARBA00004496"/>
    </source>
</evidence>
<evidence type="ECO:0000256" key="5">
    <source>
        <dbReference type="ARBA" id="ARBA00022695"/>
    </source>
</evidence>
<sequence>MESLRFEKEIAGRKLIIETGKLALQANGSVTVSYGDTVVLATVVISNEIREGIDFFPLTVEFEERFYAAGRIKGSRFIKKDGRPSDGAILNGRLIDRAIRPLFPEDIRNEVQLIVTTLSYDGENESKMVGLIAASAALAISNLPWNGPIAGVTIGKKDGQLILNPTVNEIAEGDLELNLAGTPEKIIMIEAQAKEIPEETILEAFKFGSKSLKEILDLIKELQKKVGKEKLDILALMPKESEETLKAKDDVTKKVEAFVAEKVDPYILSEKKPTKALRKHGLNELVAELERNLTAEGTSEDLINYAVEKVAKLAEVKISAAIMEREVRIDGRKLDEIRPLSFEVGLLKRIHGTGLFSRGETQVMSFVTLGSPGDVQSLDTMELVGEKRYIHYYNFPPYSVGEVKRMGGMSRRDIGHGALAEKALNPVIPAKEDFPYTILVVSETLGSNGSSSMASTCGSTLALMDAGVPIKNPVAGIAMGLAVDGKGGYKIVTDIQDFEDGPGGMDFKITGTQNGLTAIQMDTKTDGLTMEMIEKTLKQGRKALNQVLEGIKRCISEPRADLSPFAPRITSFAIPPDMIKDVIGPGGKMIHKIIDETGVDIDVDDSGLVMVTSNNPEMSEKAVLWIKNIVKVPEAGEIYKGKVVRIMDFGAFVEILPGKDGMIHISKLAATRVNKVTDVVTEGMEVTVKVIEIDTQGRINLSLMEGGNTPPPFTGEFGGGRGDSDRRSSFGHGGSGGRGRRDDRKGFFNRRER</sequence>
<evidence type="ECO:0000256" key="7">
    <source>
        <dbReference type="ARBA" id="ARBA00022842"/>
    </source>
</evidence>
<dbReference type="CDD" id="cd11363">
    <property type="entry name" value="RNase_PH_PNPase_1"/>
    <property type="match status" value="1"/>
</dbReference>
<dbReference type="Pfam" id="PF00575">
    <property type="entry name" value="S1"/>
    <property type="match status" value="1"/>
</dbReference>
<dbReference type="InterPro" id="IPR036456">
    <property type="entry name" value="PNPase_PH_RNA-bd_sf"/>
</dbReference>
<dbReference type="SUPFAM" id="SSF50249">
    <property type="entry name" value="Nucleic acid-binding proteins"/>
    <property type="match status" value="1"/>
</dbReference>